<evidence type="ECO:0000256" key="3">
    <source>
        <dbReference type="ARBA" id="ARBA00022737"/>
    </source>
</evidence>
<dbReference type="Pfam" id="PF00226">
    <property type="entry name" value="DnaJ"/>
    <property type="match status" value="1"/>
</dbReference>
<evidence type="ECO:0000256" key="4">
    <source>
        <dbReference type="ARBA" id="ARBA00022771"/>
    </source>
</evidence>
<dbReference type="CDD" id="cd10719">
    <property type="entry name" value="DnaJ_zf"/>
    <property type="match status" value="1"/>
</dbReference>
<evidence type="ECO:0000256" key="6">
    <source>
        <dbReference type="ARBA" id="ARBA00023016"/>
    </source>
</evidence>
<dbReference type="GO" id="GO:0006260">
    <property type="term" value="P:DNA replication"/>
    <property type="evidence" value="ECO:0007669"/>
    <property type="project" value="UniProtKB-KW"/>
</dbReference>
<dbReference type="InterPro" id="IPR018253">
    <property type="entry name" value="DnaJ_domain_CS"/>
</dbReference>
<dbReference type="InterPro" id="IPR002939">
    <property type="entry name" value="DnaJ_C"/>
</dbReference>
<dbReference type="Proteomes" id="UP000236649">
    <property type="component" value="Chromosome 4"/>
</dbReference>
<feature type="binding site" evidence="8">
    <location>
        <position position="223"/>
    </location>
    <ligand>
        <name>Zn(2+)</name>
        <dbReference type="ChEBI" id="CHEBI:29105"/>
        <label>1</label>
    </ligand>
</feature>
<evidence type="ECO:0000256" key="2">
    <source>
        <dbReference type="ARBA" id="ARBA00022723"/>
    </source>
</evidence>
<keyword evidence="7 8" id="KW-0143">Chaperone</keyword>
<dbReference type="SUPFAM" id="SSF46565">
    <property type="entry name" value="Chaperone J-domain"/>
    <property type="match status" value="1"/>
</dbReference>
<comment type="cofactor">
    <cofactor evidence="8">
        <name>Zn(2+)</name>
        <dbReference type="ChEBI" id="CHEBI:29105"/>
    </cofactor>
    <text evidence="8">Binds 2 Zn(2+) ions per monomer.</text>
</comment>
<feature type="repeat" description="CXXCXGXG motif" evidence="8">
    <location>
        <begin position="191"/>
        <end position="198"/>
    </location>
</feature>
<proteinExistence type="inferred from homology"/>
<keyword evidence="4" id="KW-0863">Zinc-finger</keyword>
<feature type="domain" description="J" evidence="9">
    <location>
        <begin position="45"/>
        <end position="111"/>
    </location>
</feature>
<dbReference type="Gene3D" id="2.10.230.10">
    <property type="entry name" value="Heat shock protein DnaJ, cysteine-rich domain"/>
    <property type="match status" value="1"/>
</dbReference>
<dbReference type="PANTHER" id="PTHR43096">
    <property type="entry name" value="DNAJ HOMOLOG 1, MITOCHONDRIAL-RELATED"/>
    <property type="match status" value="1"/>
</dbReference>
<dbReference type="HAMAP" id="MF_01152">
    <property type="entry name" value="DnaJ"/>
    <property type="match status" value="1"/>
</dbReference>
<dbReference type="PROSITE" id="PS50076">
    <property type="entry name" value="DNAJ_2"/>
    <property type="match status" value="1"/>
</dbReference>
<dbReference type="PANTHER" id="PTHR43096:SF52">
    <property type="entry name" value="DNAJ HOMOLOG 1, MITOCHONDRIAL-RELATED"/>
    <property type="match status" value="1"/>
</dbReference>
<feature type="binding site" evidence="8">
    <location>
        <position position="209"/>
    </location>
    <ligand>
        <name>Zn(2+)</name>
        <dbReference type="ChEBI" id="CHEBI:29105"/>
        <label>2</label>
    </ligand>
</feature>
<keyword evidence="2 8" id="KW-0479">Metal-binding</keyword>
<feature type="binding site" evidence="8">
    <location>
        <position position="176"/>
    </location>
    <ligand>
        <name>Zn(2+)</name>
        <dbReference type="ChEBI" id="CHEBI:29105"/>
        <label>1</label>
    </ligand>
</feature>
<dbReference type="EMBL" id="CP026108">
    <property type="protein sequence ID" value="AUT75577.1"/>
    <property type="molecule type" value="Genomic_DNA"/>
</dbReference>
<feature type="binding site" evidence="8">
    <location>
        <position position="191"/>
    </location>
    <ligand>
        <name>Zn(2+)</name>
        <dbReference type="ChEBI" id="CHEBI:29105"/>
        <label>2</label>
    </ligand>
</feature>
<dbReference type="Gene3D" id="1.10.287.110">
    <property type="entry name" value="DnaJ domain"/>
    <property type="match status" value="1"/>
</dbReference>
<evidence type="ECO:0000256" key="7">
    <source>
        <dbReference type="ARBA" id="ARBA00023186"/>
    </source>
</evidence>
<evidence type="ECO:0000259" key="9">
    <source>
        <dbReference type="PROSITE" id="PS50076"/>
    </source>
</evidence>
<dbReference type="Gene3D" id="2.60.260.20">
    <property type="entry name" value="Urease metallochaperone UreE, N-terminal domain"/>
    <property type="match status" value="2"/>
</dbReference>
<keyword evidence="8" id="KW-0963">Cytoplasm</keyword>
<dbReference type="InterPro" id="IPR008971">
    <property type="entry name" value="HSP40/DnaJ_pept-bd"/>
</dbReference>
<feature type="repeat" description="CXXCXGXG motif" evidence="8">
    <location>
        <begin position="206"/>
        <end position="213"/>
    </location>
</feature>
<feature type="binding site" evidence="8">
    <location>
        <position position="220"/>
    </location>
    <ligand>
        <name>Zn(2+)</name>
        <dbReference type="ChEBI" id="CHEBI:29105"/>
        <label>1</label>
    </ligand>
</feature>
<feature type="repeat" description="CXXCXGXG motif" evidence="8">
    <location>
        <begin position="220"/>
        <end position="227"/>
    </location>
</feature>
<feature type="binding site" evidence="8">
    <location>
        <position position="194"/>
    </location>
    <ligand>
        <name>Zn(2+)</name>
        <dbReference type="ChEBI" id="CHEBI:29105"/>
        <label>2</label>
    </ligand>
</feature>
<evidence type="ECO:0000256" key="1">
    <source>
        <dbReference type="ARBA" id="ARBA00022705"/>
    </source>
</evidence>
<comment type="subcellular location">
    <subcellularLocation>
        <location evidence="8">Cytoplasm</location>
    </subcellularLocation>
</comment>
<gene>
    <name evidence="8" type="primary">dnaJ</name>
    <name evidence="10" type="ORF">C2L64_45240</name>
</gene>
<dbReference type="InterPro" id="IPR012724">
    <property type="entry name" value="DnaJ"/>
</dbReference>
<comment type="domain">
    <text evidence="8">The J domain is necessary and sufficient to stimulate DnaK ATPase activity. Zinc center 1 plays an important role in the autonomous, DnaK-independent chaperone activity of DnaJ. Zinc center 2 is essential for interaction with DnaK and for DnaJ activity.</text>
</comment>
<dbReference type="PROSITE" id="PS00636">
    <property type="entry name" value="DNAJ_1"/>
    <property type="match status" value="1"/>
</dbReference>
<dbReference type="GeneID" id="55535504"/>
<dbReference type="CDD" id="cd10747">
    <property type="entry name" value="DnaJ_C"/>
    <property type="match status" value="1"/>
</dbReference>
<dbReference type="GO" id="GO:0051082">
    <property type="term" value="F:unfolded protein binding"/>
    <property type="evidence" value="ECO:0007669"/>
    <property type="project" value="UniProtKB-UniRule"/>
</dbReference>
<dbReference type="RefSeq" id="WP_103153893.1">
    <property type="nucleotide sequence ID" value="NZ_CP026108.1"/>
</dbReference>
<feature type="binding site" evidence="8">
    <location>
        <position position="179"/>
    </location>
    <ligand>
        <name>Zn(2+)</name>
        <dbReference type="ChEBI" id="CHEBI:29105"/>
        <label>1</label>
    </ligand>
</feature>
<feature type="repeat" description="CXXCXGXG motif" evidence="8">
    <location>
        <begin position="176"/>
        <end position="183"/>
    </location>
</feature>
<feature type="binding site" evidence="8">
    <location>
        <position position="206"/>
    </location>
    <ligand>
        <name>Zn(2+)</name>
        <dbReference type="ChEBI" id="CHEBI:29105"/>
        <label>2</label>
    </ligand>
</feature>
<dbReference type="InterPro" id="IPR036410">
    <property type="entry name" value="HSP_DnaJ_Cys-rich_dom_sf"/>
</dbReference>
<dbReference type="GO" id="GO:0005524">
    <property type="term" value="F:ATP binding"/>
    <property type="evidence" value="ECO:0007669"/>
    <property type="project" value="InterPro"/>
</dbReference>
<dbReference type="SUPFAM" id="SSF57938">
    <property type="entry name" value="DnaJ/Hsp40 cysteine-rich domain"/>
    <property type="match status" value="1"/>
</dbReference>
<dbReference type="InterPro" id="IPR001623">
    <property type="entry name" value="DnaJ_domain"/>
</dbReference>
<dbReference type="CDD" id="cd06257">
    <property type="entry name" value="DnaJ"/>
    <property type="match status" value="1"/>
</dbReference>
<dbReference type="GO" id="GO:0008270">
    <property type="term" value="F:zinc ion binding"/>
    <property type="evidence" value="ECO:0007669"/>
    <property type="project" value="UniProtKB-UniRule"/>
</dbReference>
<accession>A0AAN1MQC9</accession>
<reference evidence="10 11" key="1">
    <citation type="submission" date="2018-01" db="EMBL/GenBank/DDBJ databases">
        <title>Species boundaries and ecological features among Paraburkholderia terrae DSMZ17804T, P. hospita DSMZ17164T and P. caribensis DSMZ13236T.</title>
        <authorList>
            <person name="Pratama A.A."/>
        </authorList>
    </citation>
    <scope>NUCLEOTIDE SEQUENCE [LARGE SCALE GENOMIC DNA]</scope>
    <source>
        <strain evidence="10 11">DSM 17164</strain>
    </source>
</reference>
<keyword evidence="5 8" id="KW-0862">Zinc</keyword>
<dbReference type="GO" id="GO:0042026">
    <property type="term" value="P:protein refolding"/>
    <property type="evidence" value="ECO:0007669"/>
    <property type="project" value="TreeGrafter"/>
</dbReference>
<sequence>MRTSAGTHPFPAAPFHAAMIVVPLLQARGSIKSFRPHFDVSGYQDHYATFGVSESASAQEIRQAYRRLAMKWHPDRNRDNVAAAERAFKRLGEAYQVLGDPKQRELYDATRLRQRQRPNMNGFGTQEPFRSNVDPFDAYRAAPERGKDLKAKVSVPLETLVLGGEIEVRLNGLATCAACAGHGRLDGYVGCDRCGGRGYTEAGSVCRKCDGAGVLVRPKCNLCRGTGMTKQKQTPSVKVRAGMPSNATLRIRDAGEPSPHGGPRGDLLVTFSVKPHKLYKLSGLTLTANITVDFVTALLGGTAQCEIFGRTVRAAIPAGARSGRFITVAGEGLKHPRTGECGDLKLRVVLDLPEGARKLTKEHKEILKSMFEAAAARS</sequence>
<evidence type="ECO:0000313" key="11">
    <source>
        <dbReference type="Proteomes" id="UP000236649"/>
    </source>
</evidence>
<dbReference type="KEGG" id="phs:C2L64_45240"/>
<dbReference type="GO" id="GO:0005737">
    <property type="term" value="C:cytoplasm"/>
    <property type="evidence" value="ECO:0007669"/>
    <property type="project" value="UniProtKB-SubCell"/>
</dbReference>
<dbReference type="PRINTS" id="PR00625">
    <property type="entry name" value="JDOMAIN"/>
</dbReference>
<evidence type="ECO:0000256" key="5">
    <source>
        <dbReference type="ARBA" id="ARBA00022833"/>
    </source>
</evidence>
<dbReference type="GO" id="GO:0031072">
    <property type="term" value="F:heat shock protein binding"/>
    <property type="evidence" value="ECO:0007669"/>
    <property type="project" value="InterPro"/>
</dbReference>
<dbReference type="GO" id="GO:0009408">
    <property type="term" value="P:response to heat"/>
    <property type="evidence" value="ECO:0007669"/>
    <property type="project" value="InterPro"/>
</dbReference>
<evidence type="ECO:0000313" key="10">
    <source>
        <dbReference type="EMBL" id="AUT75577.1"/>
    </source>
</evidence>
<comment type="similarity">
    <text evidence="8">Belongs to the DnaJ family.</text>
</comment>
<organism evidence="10 11">
    <name type="scientific">Paraburkholderia hospita</name>
    <dbReference type="NCBI Taxonomy" id="169430"/>
    <lineage>
        <taxon>Bacteria</taxon>
        <taxon>Pseudomonadati</taxon>
        <taxon>Pseudomonadota</taxon>
        <taxon>Betaproteobacteria</taxon>
        <taxon>Burkholderiales</taxon>
        <taxon>Burkholderiaceae</taxon>
        <taxon>Paraburkholderia</taxon>
    </lineage>
</organism>
<keyword evidence="6 8" id="KW-0346">Stress response</keyword>
<dbReference type="InterPro" id="IPR001305">
    <property type="entry name" value="HSP_DnaJ_Cys-rich_dom"/>
</dbReference>
<name>A0AAN1MQC9_9BURK</name>
<dbReference type="InterPro" id="IPR036869">
    <property type="entry name" value="J_dom_sf"/>
</dbReference>
<dbReference type="AlphaFoldDB" id="A0AAN1MQC9"/>
<keyword evidence="1 8" id="KW-0235">DNA replication</keyword>
<dbReference type="Pfam" id="PF01556">
    <property type="entry name" value="DnaJ_C"/>
    <property type="match status" value="1"/>
</dbReference>
<dbReference type="SUPFAM" id="SSF49493">
    <property type="entry name" value="HSP40/DnaJ peptide-binding domain"/>
    <property type="match status" value="2"/>
</dbReference>
<dbReference type="SMART" id="SM00271">
    <property type="entry name" value="DnaJ"/>
    <property type="match status" value="1"/>
</dbReference>
<evidence type="ECO:0000256" key="8">
    <source>
        <dbReference type="HAMAP-Rule" id="MF_01152"/>
    </source>
</evidence>
<keyword evidence="3 8" id="KW-0677">Repeat</keyword>
<comment type="function">
    <text evidence="8">Participates actively in the response to hyperosmotic and heat shock by preventing the aggregation of stress-denatured proteins and by disaggregating proteins, also in an autonomous, DnaK-independent fashion. Unfolded proteins bind initially to DnaJ; upon interaction with the DnaJ-bound protein, DnaK hydrolyzes its bound ATP, resulting in the formation of a stable complex. GrpE releases ADP from DnaK; ATP binding to DnaK triggers the release of the substrate protein, thus completing the reaction cycle. Several rounds of ATP-dependent interactions between DnaJ, DnaK and GrpE are required for fully efficient folding. Also involved, together with DnaK and GrpE, in the DNA replication of plasmids through activation of initiation proteins.</text>
</comment>
<comment type="subunit">
    <text evidence="8">Homodimer.</text>
</comment>
<protein>
    <recommendedName>
        <fullName evidence="8">Chaperone protein DnaJ</fullName>
    </recommendedName>
</protein>